<protein>
    <submittedName>
        <fullName evidence="3">Helix-turn-helix domain-containing protein</fullName>
    </submittedName>
</protein>
<keyword evidence="4" id="KW-1185">Reference proteome</keyword>
<sequence>MDVSKTGELIRRLRIEKGLTQRELADLICVSDKAVSKWECGNGMPDLSILPNLSKVFETDILALLNGEMEERDMNNGNMKNINFYVCPECGNIITSLEAGDFSCCSRKLEALKAIKALDDEKLTVEANDGELLVTAEHSMEKDGYISFIAYVSSDTLIIKKLYPQWGVNVRFPFARHGVFYFYDTKKGLLVQRF</sequence>
<dbReference type="InterPro" id="IPR036073">
    <property type="entry name" value="Desulfoferrodoxin_Fe-bd_dom_sf"/>
</dbReference>
<dbReference type="GO" id="GO:0003677">
    <property type="term" value="F:DNA binding"/>
    <property type="evidence" value="ECO:0007669"/>
    <property type="project" value="UniProtKB-KW"/>
</dbReference>
<name>A0A7X2TR53_9SPIO</name>
<proteinExistence type="predicted"/>
<dbReference type="Pfam" id="PF01381">
    <property type="entry name" value="HTH_3"/>
    <property type="match status" value="1"/>
</dbReference>
<dbReference type="SUPFAM" id="SSF49367">
    <property type="entry name" value="Superoxide reductase-like"/>
    <property type="match status" value="1"/>
</dbReference>
<dbReference type="InterPro" id="IPR001387">
    <property type="entry name" value="Cro/C1-type_HTH"/>
</dbReference>
<keyword evidence="1" id="KW-0238">DNA-binding</keyword>
<dbReference type="Gene3D" id="1.10.260.40">
    <property type="entry name" value="lambda repressor-like DNA-binding domains"/>
    <property type="match status" value="1"/>
</dbReference>
<evidence type="ECO:0000313" key="3">
    <source>
        <dbReference type="EMBL" id="MSU05810.1"/>
    </source>
</evidence>
<reference evidence="3 4" key="1">
    <citation type="submission" date="2019-08" db="EMBL/GenBank/DDBJ databases">
        <title>In-depth cultivation of the pig gut microbiome towards novel bacterial diversity and tailored functional studies.</title>
        <authorList>
            <person name="Wylensek D."/>
            <person name="Hitch T.C.A."/>
            <person name="Clavel T."/>
        </authorList>
    </citation>
    <scope>NUCLEOTIDE SEQUENCE [LARGE SCALE GENOMIC DNA]</scope>
    <source>
        <strain evidence="3 4">NM-380-WT-3C1</strain>
    </source>
</reference>
<dbReference type="Gene3D" id="2.60.40.730">
    <property type="entry name" value="SOR catalytic domain"/>
    <property type="match status" value="1"/>
</dbReference>
<evidence type="ECO:0000256" key="1">
    <source>
        <dbReference type="ARBA" id="ARBA00023125"/>
    </source>
</evidence>
<comment type="caution">
    <text evidence="3">The sequence shown here is derived from an EMBL/GenBank/DDBJ whole genome shotgun (WGS) entry which is preliminary data.</text>
</comment>
<dbReference type="EMBL" id="VUNN01000004">
    <property type="protein sequence ID" value="MSU05810.1"/>
    <property type="molecule type" value="Genomic_DNA"/>
</dbReference>
<dbReference type="InterPro" id="IPR010982">
    <property type="entry name" value="Lambda_DNA-bd_dom_sf"/>
</dbReference>
<evidence type="ECO:0000313" key="4">
    <source>
        <dbReference type="Proteomes" id="UP000460549"/>
    </source>
</evidence>
<dbReference type="SMART" id="SM00530">
    <property type="entry name" value="HTH_XRE"/>
    <property type="match status" value="1"/>
</dbReference>
<accession>A0A7X2TR53</accession>
<dbReference type="SUPFAM" id="SSF47413">
    <property type="entry name" value="lambda repressor-like DNA-binding domains"/>
    <property type="match status" value="1"/>
</dbReference>
<dbReference type="PANTHER" id="PTHR46558">
    <property type="entry name" value="TRACRIPTIONAL REGULATORY PROTEIN-RELATED-RELATED"/>
    <property type="match status" value="1"/>
</dbReference>
<evidence type="ECO:0000259" key="2">
    <source>
        <dbReference type="PROSITE" id="PS50943"/>
    </source>
</evidence>
<dbReference type="RefSeq" id="WP_154424712.1">
    <property type="nucleotide sequence ID" value="NZ_VUNN01000004.1"/>
</dbReference>
<dbReference type="CDD" id="cd00093">
    <property type="entry name" value="HTH_XRE"/>
    <property type="match status" value="1"/>
</dbReference>
<dbReference type="AlphaFoldDB" id="A0A7X2TR53"/>
<dbReference type="PANTHER" id="PTHR46558:SF11">
    <property type="entry name" value="HTH-TYPE TRANSCRIPTIONAL REGULATOR XRE"/>
    <property type="match status" value="1"/>
</dbReference>
<dbReference type="GO" id="GO:0016491">
    <property type="term" value="F:oxidoreductase activity"/>
    <property type="evidence" value="ECO:0007669"/>
    <property type="project" value="InterPro"/>
</dbReference>
<feature type="domain" description="HTH cro/C1-type" evidence="2">
    <location>
        <begin position="10"/>
        <end position="64"/>
    </location>
</feature>
<dbReference type="PROSITE" id="PS50943">
    <property type="entry name" value="HTH_CROC1"/>
    <property type="match status" value="1"/>
</dbReference>
<dbReference type="GO" id="GO:0005506">
    <property type="term" value="F:iron ion binding"/>
    <property type="evidence" value="ECO:0007669"/>
    <property type="project" value="InterPro"/>
</dbReference>
<dbReference type="Proteomes" id="UP000460549">
    <property type="component" value="Unassembled WGS sequence"/>
</dbReference>
<gene>
    <name evidence="3" type="ORF">FYJ80_03325</name>
</gene>
<organism evidence="3 4">
    <name type="scientific">Bullifex porci</name>
    <dbReference type="NCBI Taxonomy" id="2606638"/>
    <lineage>
        <taxon>Bacteria</taxon>
        <taxon>Pseudomonadati</taxon>
        <taxon>Spirochaetota</taxon>
        <taxon>Spirochaetia</taxon>
        <taxon>Spirochaetales</taxon>
        <taxon>Spirochaetaceae</taxon>
        <taxon>Bullifex</taxon>
    </lineage>
</organism>